<feature type="transmembrane region" description="Helical" evidence="1">
    <location>
        <begin position="317"/>
        <end position="338"/>
    </location>
</feature>
<feature type="chain" id="PRO_5012548834" evidence="2">
    <location>
        <begin position="27"/>
        <end position="510"/>
    </location>
</feature>
<feature type="transmembrane region" description="Helical" evidence="1">
    <location>
        <begin position="136"/>
        <end position="154"/>
    </location>
</feature>
<name>A0A1R4I9L8_9LACT</name>
<keyword evidence="1" id="KW-0812">Transmembrane</keyword>
<evidence type="ECO:0000256" key="2">
    <source>
        <dbReference type="SAM" id="SignalP"/>
    </source>
</evidence>
<dbReference type="AlphaFoldDB" id="A0A1R4I9L8"/>
<gene>
    <name evidence="3" type="ORF">FM115_00085</name>
</gene>
<feature type="transmembrane region" description="Helical" evidence="1">
    <location>
        <begin position="293"/>
        <end position="311"/>
    </location>
</feature>
<dbReference type="EMBL" id="FUKW01000002">
    <property type="protein sequence ID" value="SJN16512.1"/>
    <property type="molecule type" value="Genomic_DNA"/>
</dbReference>
<dbReference type="Proteomes" id="UP000195611">
    <property type="component" value="Unassembled WGS sequence"/>
</dbReference>
<reference evidence="3 4" key="1">
    <citation type="submission" date="2017-02" db="EMBL/GenBank/DDBJ databases">
        <authorList>
            <person name="Peterson S.W."/>
        </authorList>
    </citation>
    <scope>NUCLEOTIDE SEQUENCE [LARGE SCALE GENOMIC DNA]</scope>
    <source>
        <strain evidence="3 4">42ea</strain>
    </source>
</reference>
<feature type="transmembrane region" description="Helical" evidence="1">
    <location>
        <begin position="108"/>
        <end position="130"/>
    </location>
</feature>
<keyword evidence="1" id="KW-1133">Transmembrane helix</keyword>
<keyword evidence="2" id="KW-0732">Signal</keyword>
<keyword evidence="1" id="KW-0472">Membrane</keyword>
<organism evidence="3 4">
    <name type="scientific">Marinilactibacillus psychrotolerans 42ea</name>
    <dbReference type="NCBI Taxonomy" id="1255609"/>
    <lineage>
        <taxon>Bacteria</taxon>
        <taxon>Bacillati</taxon>
        <taxon>Bacillota</taxon>
        <taxon>Bacilli</taxon>
        <taxon>Lactobacillales</taxon>
        <taxon>Carnobacteriaceae</taxon>
        <taxon>Marinilactibacillus</taxon>
    </lineage>
</organism>
<feature type="transmembrane region" description="Helical" evidence="1">
    <location>
        <begin position="83"/>
        <end position="101"/>
    </location>
</feature>
<feature type="transmembrane region" description="Helical" evidence="1">
    <location>
        <begin position="205"/>
        <end position="229"/>
    </location>
</feature>
<sequence length="510" mass="59604">MNKKIKLNTVLTIFAILFLTASVAMNLNSNPFSEFLAGHDSSMFTYFGYAMKNGKIMYTEIFDHKGPMIFIINYLGSIIKIPLIKGIFIIEFITVFSYFLIAYRIARYWLNQSFSIVQLIPQAIIMPIYFEGGNLTEVYALPFIAYGLLTYARFHFNDMKGLHLVLSGLSFSIVFLLRPNMIALWMVFWLTVLFYCTFKNKFKLLFIYIGFFIIGILTVFIPIIIYLIVNNALEAAIFQSFIMNFMYVDTSNSKIEGIYELFKIIQRDYMTILLAAFILCWSVQIKKYNFKELLFYLGSSIFIVLTFALSVMSGRPYLHYIIVMIPTMIVPLSYLLSFFKKKSQLKYSVFLSLLVLLVYYNQLEIDYNSAYKRNMSTYIVDESHRNYRAIKSNEEKNARLSNLSNLIQENTDEADEIYVHKQSGIIYLLSNRLASVKYFNLPAIDINENQVIGKDFLKDITTAQTELIVLETKYNNQKDKGIIENEFFEFIQKKYSLIYDDVDYVIYQKK</sequence>
<evidence type="ECO:0000256" key="1">
    <source>
        <dbReference type="SAM" id="Phobius"/>
    </source>
</evidence>
<accession>A0A1R4I9L8</accession>
<feature type="signal peptide" evidence="2">
    <location>
        <begin position="1"/>
        <end position="26"/>
    </location>
</feature>
<proteinExistence type="predicted"/>
<protein>
    <submittedName>
        <fullName evidence="3">Predicted membrane protein</fullName>
    </submittedName>
</protein>
<dbReference type="RefSeq" id="WP_087056841.1">
    <property type="nucleotide sequence ID" value="NZ_FUKW01000002.1"/>
</dbReference>
<evidence type="ECO:0000313" key="3">
    <source>
        <dbReference type="EMBL" id="SJN16512.1"/>
    </source>
</evidence>
<evidence type="ECO:0000313" key="4">
    <source>
        <dbReference type="Proteomes" id="UP000195611"/>
    </source>
</evidence>